<proteinExistence type="predicted"/>
<dbReference type="AlphaFoldDB" id="A0A8J5KPN8"/>
<name>A0A8J5KPN8_ZINOF</name>
<dbReference type="EMBL" id="JACMSC010000015">
    <property type="protein sequence ID" value="KAG6486394.1"/>
    <property type="molecule type" value="Genomic_DNA"/>
</dbReference>
<sequence>MEDMRKQFLDRLFDVGFVDKIKGAKAYNQYGDGIEMVCLLLSVLCAGLDPNVIPCKRRGKRTTFYSEYVGKVCNHPSSGNARINLFPLPYMIFSDKHLASSFLEIADGQTADAVAQFLEVLPYRLLALDRSCMLQVISLMSLYKSSISTMKVVGWSHLDYLDGLLELLGGLRLNLCKLDSSSVPGLVLLMFTMLPSLLGIALLKTLLECDCMVLVKLSWLEVSLIGIAT</sequence>
<organism evidence="2 3">
    <name type="scientific">Zingiber officinale</name>
    <name type="common">Ginger</name>
    <name type="synonym">Amomum zingiber</name>
    <dbReference type="NCBI Taxonomy" id="94328"/>
    <lineage>
        <taxon>Eukaryota</taxon>
        <taxon>Viridiplantae</taxon>
        <taxon>Streptophyta</taxon>
        <taxon>Embryophyta</taxon>
        <taxon>Tracheophyta</taxon>
        <taxon>Spermatophyta</taxon>
        <taxon>Magnoliopsida</taxon>
        <taxon>Liliopsida</taxon>
        <taxon>Zingiberales</taxon>
        <taxon>Zingiberaceae</taxon>
        <taxon>Zingiber</taxon>
    </lineage>
</organism>
<accession>A0A8J5KPN8</accession>
<evidence type="ECO:0000313" key="2">
    <source>
        <dbReference type="EMBL" id="KAG6486394.1"/>
    </source>
</evidence>
<comment type="caution">
    <text evidence="2">The sequence shown here is derived from an EMBL/GenBank/DDBJ whole genome shotgun (WGS) entry which is preliminary data.</text>
</comment>
<keyword evidence="1" id="KW-1133">Transmembrane helix</keyword>
<reference evidence="2 3" key="1">
    <citation type="submission" date="2020-08" db="EMBL/GenBank/DDBJ databases">
        <title>Plant Genome Project.</title>
        <authorList>
            <person name="Zhang R.-G."/>
        </authorList>
    </citation>
    <scope>NUCLEOTIDE SEQUENCE [LARGE SCALE GENOMIC DNA]</scope>
    <source>
        <tissue evidence="2">Rhizome</tissue>
    </source>
</reference>
<feature type="transmembrane region" description="Helical" evidence="1">
    <location>
        <begin position="183"/>
        <end position="203"/>
    </location>
</feature>
<keyword evidence="3" id="KW-1185">Reference proteome</keyword>
<dbReference type="Proteomes" id="UP000734854">
    <property type="component" value="Unassembled WGS sequence"/>
</dbReference>
<keyword evidence="1" id="KW-0812">Transmembrane</keyword>
<protein>
    <submittedName>
        <fullName evidence="2">Uncharacterized protein</fullName>
    </submittedName>
</protein>
<evidence type="ECO:0000256" key="1">
    <source>
        <dbReference type="SAM" id="Phobius"/>
    </source>
</evidence>
<gene>
    <name evidence="2" type="ORF">ZIOFF_054964</name>
</gene>
<keyword evidence="1" id="KW-0472">Membrane</keyword>
<evidence type="ECO:0000313" key="3">
    <source>
        <dbReference type="Proteomes" id="UP000734854"/>
    </source>
</evidence>